<gene>
    <name evidence="1" type="ORF">UFOVP841_24</name>
</gene>
<proteinExistence type="predicted"/>
<accession>A0A6J5P2V0</accession>
<dbReference type="EMBL" id="LR796784">
    <property type="protein sequence ID" value="CAB4166139.1"/>
    <property type="molecule type" value="Genomic_DNA"/>
</dbReference>
<name>A0A6J5P2V0_9CAUD</name>
<reference evidence="1" key="1">
    <citation type="submission" date="2020-04" db="EMBL/GenBank/DDBJ databases">
        <authorList>
            <person name="Chiriac C."/>
            <person name="Salcher M."/>
            <person name="Ghai R."/>
            <person name="Kavagutti S V."/>
        </authorList>
    </citation>
    <scope>NUCLEOTIDE SEQUENCE</scope>
</reference>
<protein>
    <submittedName>
        <fullName evidence="1">Uncharacterized protein</fullName>
    </submittedName>
</protein>
<sequence>MTPFSPIGNSILVSYADDSTDQAVTVNMGSAGCPNVLYCVNEDSANIVAVNVSFDVNNTNASVPDSGANGIGCIIPPYGYAMIAIPQAPNAPTTFYISAAGHSPTGNVYVTPGVTFLK</sequence>
<evidence type="ECO:0000313" key="1">
    <source>
        <dbReference type="EMBL" id="CAB4166139.1"/>
    </source>
</evidence>
<organism evidence="1">
    <name type="scientific">uncultured Caudovirales phage</name>
    <dbReference type="NCBI Taxonomy" id="2100421"/>
    <lineage>
        <taxon>Viruses</taxon>
        <taxon>Duplodnaviria</taxon>
        <taxon>Heunggongvirae</taxon>
        <taxon>Uroviricota</taxon>
        <taxon>Caudoviricetes</taxon>
        <taxon>Peduoviridae</taxon>
        <taxon>Maltschvirus</taxon>
        <taxon>Maltschvirus maltsch</taxon>
    </lineage>
</organism>